<gene>
    <name evidence="2" type="ORF">E4680_01485</name>
</gene>
<accession>A0A4Z0FEV9</accession>
<evidence type="ECO:0000313" key="3">
    <source>
        <dbReference type="Proteomes" id="UP000297890"/>
    </source>
</evidence>
<feature type="region of interest" description="Disordered" evidence="1">
    <location>
        <begin position="1"/>
        <end position="71"/>
    </location>
</feature>
<evidence type="ECO:0000256" key="1">
    <source>
        <dbReference type="SAM" id="MobiDB-lite"/>
    </source>
</evidence>
<protein>
    <submittedName>
        <fullName evidence="2">Uncharacterized protein</fullName>
    </submittedName>
</protein>
<evidence type="ECO:0000313" key="2">
    <source>
        <dbReference type="EMBL" id="TFZ84230.1"/>
    </source>
</evidence>
<sequence>MAETIKNQGEGDRESARRYNADTRRTAAQLSDEQLRGTEALTETQERELKRAEEKGRSRSKGEDPMVSRNR</sequence>
<reference evidence="2 3" key="1">
    <citation type="journal article" date="2019" name="ISME J.">
        <title>Candidatus Macondimonas diazotrophica, a novel gammaproteobacterial genus dominating crude-oil-contaminated coastal sediments.</title>
        <authorList>
            <person name="Karthikeyan S."/>
            <person name="Konstantinidis K."/>
        </authorList>
    </citation>
    <scope>NUCLEOTIDE SEQUENCE [LARGE SCALE GENOMIC DNA]</scope>
    <source>
        <strain evidence="2 3">KTK01</strain>
    </source>
</reference>
<dbReference type="EMBL" id="SRIO01000001">
    <property type="protein sequence ID" value="TFZ84230.1"/>
    <property type="molecule type" value="Genomic_DNA"/>
</dbReference>
<keyword evidence="3" id="KW-1185">Reference proteome</keyword>
<dbReference type="OrthoDB" id="5801866at2"/>
<proteinExistence type="predicted"/>
<feature type="compositionally biased region" description="Basic and acidic residues" evidence="1">
    <location>
        <begin position="44"/>
        <end position="71"/>
    </location>
</feature>
<dbReference type="Proteomes" id="UP000297890">
    <property type="component" value="Unassembled WGS sequence"/>
</dbReference>
<dbReference type="AlphaFoldDB" id="A0A4Z0FEV9"/>
<dbReference type="RefSeq" id="WP_135280590.1">
    <property type="nucleotide sequence ID" value="NZ_SRIO01000001.1"/>
</dbReference>
<comment type="caution">
    <text evidence="2">The sequence shown here is derived from an EMBL/GenBank/DDBJ whole genome shotgun (WGS) entry which is preliminary data.</text>
</comment>
<organism evidence="2 3">
    <name type="scientific">Candidatus Macondimonas diazotrophica</name>
    <dbReference type="NCBI Taxonomy" id="2305248"/>
    <lineage>
        <taxon>Bacteria</taxon>
        <taxon>Pseudomonadati</taxon>
        <taxon>Pseudomonadota</taxon>
        <taxon>Gammaproteobacteria</taxon>
        <taxon>Chromatiales</taxon>
        <taxon>Ectothiorhodospiraceae</taxon>
        <taxon>Candidatus Macondimonas</taxon>
    </lineage>
</organism>
<name>A0A4Z0FEV9_9GAMM</name>
<feature type="compositionally biased region" description="Basic and acidic residues" evidence="1">
    <location>
        <begin position="9"/>
        <end position="25"/>
    </location>
</feature>